<evidence type="ECO:0000256" key="8">
    <source>
        <dbReference type="HAMAP-Rule" id="MF_00265"/>
    </source>
</evidence>
<dbReference type="InterPro" id="IPR002716">
    <property type="entry name" value="PIN_dom"/>
</dbReference>
<gene>
    <name evidence="8" type="primary">vapC</name>
    <name evidence="10" type="ORF">ENQ87_11960</name>
</gene>
<evidence type="ECO:0000256" key="1">
    <source>
        <dbReference type="ARBA" id="ARBA00001946"/>
    </source>
</evidence>
<dbReference type="GO" id="GO:0016787">
    <property type="term" value="F:hydrolase activity"/>
    <property type="evidence" value="ECO:0007669"/>
    <property type="project" value="UniProtKB-KW"/>
</dbReference>
<name>A0A831XF65_GEOME</name>
<dbReference type="Gene3D" id="3.40.50.1010">
    <property type="entry name" value="5'-nuclease"/>
    <property type="match status" value="1"/>
</dbReference>
<dbReference type="EC" id="3.1.-.-" evidence="8"/>
<dbReference type="EMBL" id="DSOV01000053">
    <property type="protein sequence ID" value="HEN43059.1"/>
    <property type="molecule type" value="Genomic_DNA"/>
</dbReference>
<protein>
    <recommendedName>
        <fullName evidence="8">Ribonuclease VapC</fullName>
        <shortName evidence="8">RNase VapC</shortName>
        <ecNumber evidence="8">3.1.-.-</ecNumber>
    </recommendedName>
    <alternativeName>
        <fullName evidence="8">Toxin VapC</fullName>
    </alternativeName>
</protein>
<keyword evidence="8" id="KW-0800">Toxin</keyword>
<keyword evidence="3 8" id="KW-0540">Nuclease</keyword>
<dbReference type="GO" id="GO:0000287">
    <property type="term" value="F:magnesium ion binding"/>
    <property type="evidence" value="ECO:0007669"/>
    <property type="project" value="UniProtKB-UniRule"/>
</dbReference>
<sequence length="135" mass="15437">MKVLVDTSVWSLALRRNLPSDGPEVSELIELIREFRVLMIGPVRQELLSGIKNQSQFQKLRNHLRPFPDLELTTRDYEHAAEFFNLCRGKGIQGSNTDFLICAIAARLKAPIFTTDGDFTLFQTHLPITLHSPRF</sequence>
<evidence type="ECO:0000256" key="4">
    <source>
        <dbReference type="ARBA" id="ARBA00022723"/>
    </source>
</evidence>
<feature type="binding site" evidence="8">
    <location>
        <position position="98"/>
    </location>
    <ligand>
        <name>Mg(2+)</name>
        <dbReference type="ChEBI" id="CHEBI:18420"/>
    </ligand>
</feature>
<evidence type="ECO:0000259" key="9">
    <source>
        <dbReference type="Pfam" id="PF01850"/>
    </source>
</evidence>
<reference evidence="10" key="1">
    <citation type="journal article" date="2020" name="mSystems">
        <title>Genome- and Community-Level Interaction Insights into Carbon Utilization and Element Cycling Functions of Hydrothermarchaeota in Hydrothermal Sediment.</title>
        <authorList>
            <person name="Zhou Z."/>
            <person name="Liu Y."/>
            <person name="Xu W."/>
            <person name="Pan J."/>
            <person name="Luo Z.H."/>
            <person name="Li M."/>
        </authorList>
    </citation>
    <scope>NUCLEOTIDE SEQUENCE [LARGE SCALE GENOMIC DNA]</scope>
    <source>
        <strain evidence="10">SpSt-349</strain>
    </source>
</reference>
<dbReference type="Pfam" id="PF01850">
    <property type="entry name" value="PIN"/>
    <property type="match status" value="1"/>
</dbReference>
<evidence type="ECO:0000256" key="6">
    <source>
        <dbReference type="ARBA" id="ARBA00022842"/>
    </source>
</evidence>
<dbReference type="InterPro" id="IPR050556">
    <property type="entry name" value="Type_II_TA_system_RNase"/>
</dbReference>
<dbReference type="InterPro" id="IPR022907">
    <property type="entry name" value="VapC_family"/>
</dbReference>
<proteinExistence type="inferred from homology"/>
<comment type="similarity">
    <text evidence="7 8">Belongs to the PINc/VapC protein family.</text>
</comment>
<dbReference type="HAMAP" id="MF_00265">
    <property type="entry name" value="VapC_Nob1"/>
    <property type="match status" value="1"/>
</dbReference>
<keyword evidence="5 8" id="KW-0378">Hydrolase</keyword>
<comment type="function">
    <text evidence="8">Toxic component of a toxin-antitoxin (TA) system. An RNase.</text>
</comment>
<organism evidence="10">
    <name type="scientific">Geobacter metallireducens</name>
    <dbReference type="NCBI Taxonomy" id="28232"/>
    <lineage>
        <taxon>Bacteria</taxon>
        <taxon>Pseudomonadati</taxon>
        <taxon>Thermodesulfobacteriota</taxon>
        <taxon>Desulfuromonadia</taxon>
        <taxon>Geobacterales</taxon>
        <taxon>Geobacteraceae</taxon>
        <taxon>Geobacter</taxon>
    </lineage>
</organism>
<dbReference type="GO" id="GO:0004540">
    <property type="term" value="F:RNA nuclease activity"/>
    <property type="evidence" value="ECO:0007669"/>
    <property type="project" value="InterPro"/>
</dbReference>
<dbReference type="PANTHER" id="PTHR33653:SF1">
    <property type="entry name" value="RIBONUCLEASE VAPC2"/>
    <property type="match status" value="1"/>
</dbReference>
<feature type="binding site" evidence="8">
    <location>
        <position position="6"/>
    </location>
    <ligand>
        <name>Mg(2+)</name>
        <dbReference type="ChEBI" id="CHEBI:18420"/>
    </ligand>
</feature>
<evidence type="ECO:0000256" key="2">
    <source>
        <dbReference type="ARBA" id="ARBA00022649"/>
    </source>
</evidence>
<dbReference type="CDD" id="cd18757">
    <property type="entry name" value="PIN_MtVapC3-like"/>
    <property type="match status" value="1"/>
</dbReference>
<dbReference type="PANTHER" id="PTHR33653">
    <property type="entry name" value="RIBONUCLEASE VAPC2"/>
    <property type="match status" value="1"/>
</dbReference>
<evidence type="ECO:0000313" key="10">
    <source>
        <dbReference type="EMBL" id="HEN43059.1"/>
    </source>
</evidence>
<comment type="caution">
    <text evidence="10">The sequence shown here is derived from an EMBL/GenBank/DDBJ whole genome shotgun (WGS) entry which is preliminary data.</text>
</comment>
<evidence type="ECO:0000256" key="3">
    <source>
        <dbReference type="ARBA" id="ARBA00022722"/>
    </source>
</evidence>
<keyword evidence="2 8" id="KW-1277">Toxin-antitoxin system</keyword>
<dbReference type="AlphaFoldDB" id="A0A831XF65"/>
<feature type="domain" description="PIN" evidence="9">
    <location>
        <begin position="3"/>
        <end position="119"/>
    </location>
</feature>
<comment type="cofactor">
    <cofactor evidence="1 8">
        <name>Mg(2+)</name>
        <dbReference type="ChEBI" id="CHEBI:18420"/>
    </cofactor>
</comment>
<evidence type="ECO:0000256" key="5">
    <source>
        <dbReference type="ARBA" id="ARBA00022801"/>
    </source>
</evidence>
<dbReference type="InterPro" id="IPR029060">
    <property type="entry name" value="PIN-like_dom_sf"/>
</dbReference>
<keyword evidence="6 8" id="KW-0460">Magnesium</keyword>
<keyword evidence="4 8" id="KW-0479">Metal-binding</keyword>
<accession>A0A831XF65</accession>
<dbReference type="SUPFAM" id="SSF88723">
    <property type="entry name" value="PIN domain-like"/>
    <property type="match status" value="1"/>
</dbReference>
<evidence type="ECO:0000256" key="7">
    <source>
        <dbReference type="ARBA" id="ARBA00038093"/>
    </source>
</evidence>
<dbReference type="GO" id="GO:0090729">
    <property type="term" value="F:toxin activity"/>
    <property type="evidence" value="ECO:0007669"/>
    <property type="project" value="UniProtKB-KW"/>
</dbReference>